<feature type="domain" description="Phosphoribosyltransferase" evidence="3">
    <location>
        <begin position="190"/>
        <end position="233"/>
    </location>
</feature>
<dbReference type="Gene3D" id="3.40.50.2020">
    <property type="match status" value="1"/>
</dbReference>
<proteinExistence type="inferred from homology"/>
<comment type="similarity">
    <text evidence="1">Belongs to the ComF/GntX family.</text>
</comment>
<feature type="compositionally biased region" description="Low complexity" evidence="2">
    <location>
        <begin position="19"/>
        <end position="28"/>
    </location>
</feature>
<dbReference type="CDD" id="cd06223">
    <property type="entry name" value="PRTases_typeI"/>
    <property type="match status" value="1"/>
</dbReference>
<dbReference type="Proteomes" id="UP001500325">
    <property type="component" value="Unassembled WGS sequence"/>
</dbReference>
<dbReference type="InterPro" id="IPR029057">
    <property type="entry name" value="PRTase-like"/>
</dbReference>
<reference evidence="5" key="1">
    <citation type="journal article" date="2019" name="Int. J. Syst. Evol. Microbiol.">
        <title>The Global Catalogue of Microorganisms (GCM) 10K type strain sequencing project: providing services to taxonomists for standard genome sequencing and annotation.</title>
        <authorList>
            <consortium name="The Broad Institute Genomics Platform"/>
            <consortium name="The Broad Institute Genome Sequencing Center for Infectious Disease"/>
            <person name="Wu L."/>
            <person name="Ma J."/>
        </authorList>
    </citation>
    <scope>NUCLEOTIDE SEQUENCE [LARGE SCALE GENOMIC DNA]</scope>
    <source>
        <strain evidence="5">JCM 18055</strain>
    </source>
</reference>
<evidence type="ECO:0000313" key="5">
    <source>
        <dbReference type="Proteomes" id="UP001500325"/>
    </source>
</evidence>
<dbReference type="Pfam" id="PF00156">
    <property type="entry name" value="Pribosyltran"/>
    <property type="match status" value="1"/>
</dbReference>
<accession>A0ABP8VXS5</accession>
<gene>
    <name evidence="4" type="ORF">GCM10023215_04660</name>
</gene>
<dbReference type="InterPro" id="IPR000836">
    <property type="entry name" value="PRTase_dom"/>
</dbReference>
<dbReference type="InterPro" id="IPR051910">
    <property type="entry name" value="ComF/GntX_DNA_util-trans"/>
</dbReference>
<dbReference type="PANTHER" id="PTHR47505:SF1">
    <property type="entry name" value="DNA UTILIZATION PROTEIN YHGH"/>
    <property type="match status" value="1"/>
</dbReference>
<dbReference type="EMBL" id="BAABIC010000001">
    <property type="protein sequence ID" value="GAA4675733.1"/>
    <property type="molecule type" value="Genomic_DNA"/>
</dbReference>
<comment type="caution">
    <text evidence="4">The sequence shown here is derived from an EMBL/GenBank/DDBJ whole genome shotgun (WGS) entry which is preliminary data.</text>
</comment>
<dbReference type="SUPFAM" id="SSF53271">
    <property type="entry name" value="PRTase-like"/>
    <property type="match status" value="1"/>
</dbReference>
<sequence length="288" mass="29926">MARPTPAPPPGSTPPGSTPPGSTSPGSLPRVLLAGLLGLLLPGSCGGCGAGGAGWCPECATRLPGPHRVVLPGAPETLAAGRYRGPLRTALLAYKERGRRDLAAPLAAVLAPLVPPGALLVPAPSRPAAARARGGDHVLRLCRRIAPERTLPLLGLARRTRDSLGLDAARRAANLAGRVHVRSRENPPGAVLLVDDVVTTGATLRACARTLAEVGIPVSGAVVLCDASSRTDRRHRAGSASPAAPATRPRYVFAQVRERESGDFARFGVTRRSGLLPKRDAHYRAWHT</sequence>
<evidence type="ECO:0000259" key="3">
    <source>
        <dbReference type="Pfam" id="PF00156"/>
    </source>
</evidence>
<evidence type="ECO:0000256" key="1">
    <source>
        <dbReference type="ARBA" id="ARBA00008007"/>
    </source>
</evidence>
<dbReference type="PANTHER" id="PTHR47505">
    <property type="entry name" value="DNA UTILIZATION PROTEIN YHGH"/>
    <property type="match status" value="1"/>
</dbReference>
<evidence type="ECO:0000256" key="2">
    <source>
        <dbReference type="SAM" id="MobiDB-lite"/>
    </source>
</evidence>
<feature type="region of interest" description="Disordered" evidence="2">
    <location>
        <begin position="1"/>
        <end position="28"/>
    </location>
</feature>
<dbReference type="RefSeq" id="WP_345377979.1">
    <property type="nucleotide sequence ID" value="NZ_BAABIC010000001.1"/>
</dbReference>
<protein>
    <recommendedName>
        <fullName evidence="3">Phosphoribosyltransferase domain-containing protein</fullName>
    </recommendedName>
</protein>
<organism evidence="4 5">
    <name type="scientific">Pseudonocardia yuanmonensis</name>
    <dbReference type="NCBI Taxonomy" id="1095914"/>
    <lineage>
        <taxon>Bacteria</taxon>
        <taxon>Bacillati</taxon>
        <taxon>Actinomycetota</taxon>
        <taxon>Actinomycetes</taxon>
        <taxon>Pseudonocardiales</taxon>
        <taxon>Pseudonocardiaceae</taxon>
        <taxon>Pseudonocardia</taxon>
    </lineage>
</organism>
<name>A0ABP8VXS5_9PSEU</name>
<feature type="compositionally biased region" description="Pro residues" evidence="2">
    <location>
        <begin position="1"/>
        <end position="18"/>
    </location>
</feature>
<evidence type="ECO:0000313" key="4">
    <source>
        <dbReference type="EMBL" id="GAA4675733.1"/>
    </source>
</evidence>
<keyword evidence="5" id="KW-1185">Reference proteome</keyword>